<dbReference type="Gene3D" id="1.10.10.10">
    <property type="entry name" value="Winged helix-like DNA-binding domain superfamily/Winged helix DNA-binding domain"/>
    <property type="match status" value="1"/>
</dbReference>
<comment type="similarity">
    <text evidence="2 9">Belongs to the MGMT family.</text>
</comment>
<dbReference type="GO" id="GO:0006307">
    <property type="term" value="P:DNA alkylation repair"/>
    <property type="evidence" value="ECO:0007669"/>
    <property type="project" value="UniProtKB-UniRule"/>
</dbReference>
<comment type="miscellaneous">
    <text evidence="9">This enzyme catalyzes only one turnover and therefore is not strictly catalytic. According to one definition, an enzyme is a biocatalyst that acts repeatedly and over many reaction cycles.</text>
</comment>
<feature type="active site" description="Nucleophile; methyl group acceptor" evidence="9">
    <location>
        <position position="120"/>
    </location>
</feature>
<proteinExistence type="inferred from homology"/>
<keyword evidence="6 9" id="KW-0227">DNA damage</keyword>
<dbReference type="FunFam" id="1.10.10.10:FF:000214">
    <property type="entry name" value="Methylated-DNA--protein-cysteine methyltransferase"/>
    <property type="match status" value="1"/>
</dbReference>
<evidence type="ECO:0000313" key="11">
    <source>
        <dbReference type="EMBL" id="BCK88700.1"/>
    </source>
</evidence>
<sequence>MTRQAVIAAPFGKLGILCTEDALLGIEFLPANTRATSPRGVLAREVCRQLQAYLDNAGFHFDLPLRLDGTEHQRKVWQAMCGIPRGQVLSYGELAAQIGSSARAVGQACGNNPIPVIIPCHRVVSKAGLGGFMHRADAGALDIKRWLLAHERR</sequence>
<dbReference type="InterPro" id="IPR036217">
    <property type="entry name" value="MethylDNA_cys_MeTrfase_DNAb"/>
</dbReference>
<dbReference type="InterPro" id="IPR001497">
    <property type="entry name" value="MethylDNA_cys_MeTrfase_AS"/>
</dbReference>
<keyword evidence="5 9" id="KW-0808">Transferase</keyword>
<evidence type="ECO:0000256" key="9">
    <source>
        <dbReference type="HAMAP-Rule" id="MF_00772"/>
    </source>
</evidence>
<evidence type="ECO:0000256" key="8">
    <source>
        <dbReference type="ARBA" id="ARBA00049348"/>
    </source>
</evidence>
<dbReference type="AlphaFoldDB" id="A0AAN1XBY8"/>
<accession>A0AAN1XBY8</accession>
<dbReference type="EC" id="2.1.1.63" evidence="9"/>
<dbReference type="NCBIfam" id="TIGR00589">
    <property type="entry name" value="ogt"/>
    <property type="match status" value="1"/>
</dbReference>
<keyword evidence="4 9" id="KW-0489">Methyltransferase</keyword>
<dbReference type="GO" id="GO:0032259">
    <property type="term" value="P:methylation"/>
    <property type="evidence" value="ECO:0007669"/>
    <property type="project" value="UniProtKB-KW"/>
</dbReference>
<dbReference type="Pfam" id="PF01035">
    <property type="entry name" value="DNA_binding_1"/>
    <property type="match status" value="1"/>
</dbReference>
<keyword evidence="3 9" id="KW-0963">Cytoplasm</keyword>
<dbReference type="SUPFAM" id="SSF53155">
    <property type="entry name" value="Methylated DNA-protein cysteine methyltransferase domain"/>
    <property type="match status" value="1"/>
</dbReference>
<dbReference type="SUPFAM" id="SSF46767">
    <property type="entry name" value="Methylated DNA-protein cysteine methyltransferase, C-terminal domain"/>
    <property type="match status" value="1"/>
</dbReference>
<gene>
    <name evidence="11" type="ORF">MIZ01_2506</name>
</gene>
<dbReference type="RefSeq" id="WP_237247209.1">
    <property type="nucleotide sequence ID" value="NZ_AP023423.1"/>
</dbReference>
<evidence type="ECO:0000256" key="4">
    <source>
        <dbReference type="ARBA" id="ARBA00022603"/>
    </source>
</evidence>
<comment type="function">
    <text evidence="9">Involved in the cellular defense against the biological effects of O6-methylguanine (O6-MeG) and O4-methylthymine (O4-MeT) in DNA. Repairs the methylated nucleobase in DNA by stoichiometrically transferring the methyl group to a cysteine residue in the enzyme. This is a suicide reaction: the enzyme is irreversibly inactivated.</text>
</comment>
<feature type="domain" description="Methylated-DNA-[protein]-cysteine S-methyltransferase DNA binding" evidence="10">
    <location>
        <begin position="72"/>
        <end position="152"/>
    </location>
</feature>
<dbReference type="PROSITE" id="PS00374">
    <property type="entry name" value="MGMT"/>
    <property type="match status" value="1"/>
</dbReference>
<dbReference type="EMBL" id="AP023423">
    <property type="protein sequence ID" value="BCK88700.1"/>
    <property type="molecule type" value="Genomic_DNA"/>
</dbReference>
<dbReference type="InterPro" id="IPR036631">
    <property type="entry name" value="MGMT_N_sf"/>
</dbReference>
<dbReference type="Gene3D" id="3.30.160.70">
    <property type="entry name" value="Methylated DNA-protein cysteine methyltransferase domain"/>
    <property type="match status" value="1"/>
</dbReference>
<dbReference type="Proteomes" id="UP001320326">
    <property type="component" value="Chromosome"/>
</dbReference>
<dbReference type="PANTHER" id="PTHR10815">
    <property type="entry name" value="METHYLATED-DNA--PROTEIN-CYSTEINE METHYLTRANSFERASE"/>
    <property type="match status" value="1"/>
</dbReference>
<dbReference type="CDD" id="cd06445">
    <property type="entry name" value="ATase"/>
    <property type="match status" value="1"/>
</dbReference>
<evidence type="ECO:0000256" key="6">
    <source>
        <dbReference type="ARBA" id="ARBA00022763"/>
    </source>
</evidence>
<comment type="catalytic activity">
    <reaction evidence="8 9">
        <text>a 6-O-methyl-2'-deoxyguanosine in DNA + L-cysteinyl-[protein] = S-methyl-L-cysteinyl-[protein] + a 2'-deoxyguanosine in DNA</text>
        <dbReference type="Rhea" id="RHEA:24000"/>
        <dbReference type="Rhea" id="RHEA-COMP:10131"/>
        <dbReference type="Rhea" id="RHEA-COMP:10132"/>
        <dbReference type="Rhea" id="RHEA-COMP:11367"/>
        <dbReference type="Rhea" id="RHEA-COMP:11368"/>
        <dbReference type="ChEBI" id="CHEBI:29950"/>
        <dbReference type="ChEBI" id="CHEBI:82612"/>
        <dbReference type="ChEBI" id="CHEBI:85445"/>
        <dbReference type="ChEBI" id="CHEBI:85448"/>
        <dbReference type="EC" id="2.1.1.63"/>
    </reaction>
</comment>
<dbReference type="InterPro" id="IPR023546">
    <property type="entry name" value="MGMT"/>
</dbReference>
<dbReference type="InterPro" id="IPR036388">
    <property type="entry name" value="WH-like_DNA-bd_sf"/>
</dbReference>
<dbReference type="GO" id="GO:0003908">
    <property type="term" value="F:methylated-DNA-[protein]-cysteine S-methyltransferase activity"/>
    <property type="evidence" value="ECO:0007669"/>
    <property type="project" value="UniProtKB-UniRule"/>
</dbReference>
<evidence type="ECO:0000313" key="12">
    <source>
        <dbReference type="Proteomes" id="UP001320326"/>
    </source>
</evidence>
<protein>
    <recommendedName>
        <fullName evidence="9">Methylated-DNA--protein-cysteine methyltransferase</fullName>
        <ecNumber evidence="9">2.1.1.63</ecNumber>
    </recommendedName>
    <alternativeName>
        <fullName evidence="9">6-O-methylguanine-DNA methyltransferase</fullName>
        <shortName evidence="9">MGMT</shortName>
    </alternativeName>
    <alternativeName>
        <fullName evidence="9">O-6-methylguanine-DNA-alkyltransferase</fullName>
    </alternativeName>
</protein>
<evidence type="ECO:0000256" key="3">
    <source>
        <dbReference type="ARBA" id="ARBA00022490"/>
    </source>
</evidence>
<comment type="subcellular location">
    <subcellularLocation>
        <location evidence="9">Cytoplasm</location>
    </subcellularLocation>
</comment>
<keyword evidence="12" id="KW-1185">Reference proteome</keyword>
<organism evidence="11 12">
    <name type="scientific">Sideroxyarcus emersonii</name>
    <dbReference type="NCBI Taxonomy" id="2764705"/>
    <lineage>
        <taxon>Bacteria</taxon>
        <taxon>Pseudomonadati</taxon>
        <taxon>Pseudomonadota</taxon>
        <taxon>Betaproteobacteria</taxon>
        <taxon>Nitrosomonadales</taxon>
        <taxon>Gallionellaceae</taxon>
        <taxon>Sideroxyarcus</taxon>
    </lineage>
</organism>
<reference evidence="11 12" key="1">
    <citation type="journal article" date="2022" name="Int. J. Syst. Evol. Microbiol.">
        <title>&lt;i&gt;Sideroxyarcus emersonii&lt;/i&gt; gen. nov. sp. nov., a neutrophilic, microaerobic iron- and thiosulfate-oxidizing bacterium isolated from iron-rich wetland sediment.</title>
        <authorList>
            <person name="Kato S."/>
            <person name="Itoh T."/>
            <person name="Iino T."/>
            <person name="Ohkuma M."/>
        </authorList>
    </citation>
    <scope>NUCLEOTIDE SEQUENCE [LARGE SCALE GENOMIC DNA]</scope>
    <source>
        <strain evidence="11 12">MIZ01</strain>
    </source>
</reference>
<dbReference type="PANTHER" id="PTHR10815:SF13">
    <property type="entry name" value="METHYLATED-DNA--PROTEIN-CYSTEINE METHYLTRANSFERASE"/>
    <property type="match status" value="1"/>
</dbReference>
<evidence type="ECO:0000256" key="1">
    <source>
        <dbReference type="ARBA" id="ARBA00001286"/>
    </source>
</evidence>
<dbReference type="KEGG" id="seme:MIZ01_2506"/>
<evidence type="ECO:0000256" key="2">
    <source>
        <dbReference type="ARBA" id="ARBA00008711"/>
    </source>
</evidence>
<name>A0AAN1XBY8_9PROT</name>
<dbReference type="HAMAP" id="MF_00772">
    <property type="entry name" value="OGT"/>
    <property type="match status" value="1"/>
</dbReference>
<evidence type="ECO:0000259" key="10">
    <source>
        <dbReference type="Pfam" id="PF01035"/>
    </source>
</evidence>
<dbReference type="InterPro" id="IPR014048">
    <property type="entry name" value="MethylDNA_cys_MeTrfase_DNA-bd"/>
</dbReference>
<evidence type="ECO:0000256" key="5">
    <source>
        <dbReference type="ARBA" id="ARBA00022679"/>
    </source>
</evidence>
<evidence type="ECO:0000256" key="7">
    <source>
        <dbReference type="ARBA" id="ARBA00023204"/>
    </source>
</evidence>
<comment type="catalytic activity">
    <reaction evidence="1 9">
        <text>a 4-O-methyl-thymidine in DNA + L-cysteinyl-[protein] = a thymidine in DNA + S-methyl-L-cysteinyl-[protein]</text>
        <dbReference type="Rhea" id="RHEA:53428"/>
        <dbReference type="Rhea" id="RHEA-COMP:10131"/>
        <dbReference type="Rhea" id="RHEA-COMP:10132"/>
        <dbReference type="Rhea" id="RHEA-COMP:13555"/>
        <dbReference type="Rhea" id="RHEA-COMP:13556"/>
        <dbReference type="ChEBI" id="CHEBI:29950"/>
        <dbReference type="ChEBI" id="CHEBI:82612"/>
        <dbReference type="ChEBI" id="CHEBI:137386"/>
        <dbReference type="ChEBI" id="CHEBI:137387"/>
        <dbReference type="EC" id="2.1.1.63"/>
    </reaction>
</comment>
<keyword evidence="7 9" id="KW-0234">DNA repair</keyword>
<dbReference type="GO" id="GO:0005737">
    <property type="term" value="C:cytoplasm"/>
    <property type="evidence" value="ECO:0007669"/>
    <property type="project" value="UniProtKB-SubCell"/>
</dbReference>